<evidence type="ECO:0000256" key="1">
    <source>
        <dbReference type="ARBA" id="ARBA00004651"/>
    </source>
</evidence>
<dbReference type="EMBL" id="AWVF01000476">
    <property type="protein sequence ID" value="ERJ86622.1"/>
    <property type="molecule type" value="Genomic_DNA"/>
</dbReference>
<dbReference type="eggNOG" id="COG0392">
    <property type="taxonomic scope" value="Bacteria"/>
</dbReference>
<accession>U2K2Z7</accession>
<keyword evidence="2" id="KW-1003">Cell membrane</keyword>
<feature type="transmembrane region" description="Helical" evidence="6">
    <location>
        <begin position="263"/>
        <end position="281"/>
    </location>
</feature>
<dbReference type="EC" id="2.3.2.3" evidence="6"/>
<evidence type="ECO:0000313" key="8">
    <source>
        <dbReference type="Proteomes" id="UP000016662"/>
    </source>
</evidence>
<dbReference type="Pfam" id="PF03706">
    <property type="entry name" value="LPG_synthase_TM"/>
    <property type="match status" value="1"/>
</dbReference>
<comment type="catalytic activity">
    <reaction evidence="6">
        <text>L-lysyl-tRNA(Lys) + a 1,2-diacyl-sn-glycero-3-phospho-(1'-sn-glycerol) = a 1,2-diacyl-sn-glycero-3-phospho-1'-(3'-O-L-lysyl)-sn-glycerol + tRNA(Lys)</text>
        <dbReference type="Rhea" id="RHEA:10668"/>
        <dbReference type="Rhea" id="RHEA-COMP:9696"/>
        <dbReference type="Rhea" id="RHEA-COMP:9697"/>
        <dbReference type="ChEBI" id="CHEBI:64716"/>
        <dbReference type="ChEBI" id="CHEBI:75792"/>
        <dbReference type="ChEBI" id="CHEBI:78442"/>
        <dbReference type="ChEBI" id="CHEBI:78529"/>
        <dbReference type="EC" id="2.3.2.3"/>
    </reaction>
</comment>
<dbReference type="HOGENOM" id="CLU_051659_1_0_9"/>
<comment type="caution">
    <text evidence="7">The sequence shown here is derived from an EMBL/GenBank/DDBJ whole genome shotgun (WGS) entry which is preliminary data.</text>
</comment>
<evidence type="ECO:0000256" key="5">
    <source>
        <dbReference type="ARBA" id="ARBA00023136"/>
    </source>
</evidence>
<comment type="subcellular location">
    <subcellularLocation>
        <location evidence="1 6">Cell membrane</location>
        <topology evidence="1 6">Multi-pass membrane protein</topology>
    </subcellularLocation>
</comment>
<comment type="function">
    <text evidence="6">Catalyzes the transfer of a lysyl group from L-lysyl-tRNA(Lys) to membrane-bound phosphatidylglycerol (PG), which produces lysylphosphatidylglycerol (LPG), a major component of the bacterial membrane with a positive net charge. LPG synthesis contributes to bacterial virulence as it is involved in the resistance mechanism against cationic antimicrobial peptides (CAMP) produces by the host's immune system (defensins, cathelicidins) and by the competing microorganisms.</text>
</comment>
<evidence type="ECO:0000256" key="6">
    <source>
        <dbReference type="RuleBase" id="RU363042"/>
    </source>
</evidence>
<keyword evidence="4 6" id="KW-1133">Transmembrane helix</keyword>
<feature type="transmembrane region" description="Helical" evidence="6">
    <location>
        <begin position="197"/>
        <end position="220"/>
    </location>
</feature>
<keyword evidence="6" id="KW-0046">Antibiotic resistance</keyword>
<feature type="transmembrane region" description="Helical" evidence="6">
    <location>
        <begin position="287"/>
        <end position="307"/>
    </location>
</feature>
<dbReference type="InterPro" id="IPR022791">
    <property type="entry name" value="L-PG_synthase/AglD"/>
</dbReference>
<keyword evidence="3 6" id="KW-0812">Transmembrane</keyword>
<dbReference type="RefSeq" id="WP_021681831.1">
    <property type="nucleotide sequence ID" value="NZ_KI260386.1"/>
</dbReference>
<evidence type="ECO:0000256" key="4">
    <source>
        <dbReference type="ARBA" id="ARBA00022989"/>
    </source>
</evidence>
<dbReference type="STRING" id="411473.RUMCAL_03502"/>
<feature type="transmembrane region" description="Helical" evidence="6">
    <location>
        <begin position="7"/>
        <end position="24"/>
    </location>
</feature>
<proteinExistence type="inferred from homology"/>
<evidence type="ECO:0000256" key="2">
    <source>
        <dbReference type="ARBA" id="ARBA00022475"/>
    </source>
</evidence>
<keyword evidence="6" id="KW-0443">Lipid metabolism</keyword>
<sequence>MKFLKKYYKLIGTLITVVAFVFVIKKIVTMDVDWSMFASGKPLGIIAGCVLVQTAIIFFMSTPWVQFVRILSGKKIAMKDALPVYTKCNLMKYVPGNVFQYVGRNQLAADLHISHVDVACATVLEILCSLVAPLVWILLLMGKDMVGLIRTYEKNFLLVLGIGVAVLVLAFFLLRWKFREPLRRYFEKYRKLLNRKILLRVVGVFLLYVLQYLFSATMYAVPAFLMFDVPRAQMGLFLGTYLFSWVIGFITPGAPGGIGVREAVMVLTCSTFLDTNTIMLYAVTMRIISTFGDVLAFFLGWLLHLIWKRQKATA</sequence>
<dbReference type="AlphaFoldDB" id="U2K2Z7"/>
<organism evidence="7 8">
    <name type="scientific">Ruminococcus callidus ATCC 27760</name>
    <dbReference type="NCBI Taxonomy" id="411473"/>
    <lineage>
        <taxon>Bacteria</taxon>
        <taxon>Bacillati</taxon>
        <taxon>Bacillota</taxon>
        <taxon>Clostridia</taxon>
        <taxon>Eubacteriales</taxon>
        <taxon>Oscillospiraceae</taxon>
        <taxon>Ruminococcus</taxon>
    </lineage>
</organism>
<dbReference type="PATRIC" id="fig|411473.3.peg.2930"/>
<evidence type="ECO:0000313" key="7">
    <source>
        <dbReference type="EMBL" id="ERJ86622.1"/>
    </source>
</evidence>
<name>U2K2Z7_9FIRM</name>
<feature type="transmembrane region" description="Helical" evidence="6">
    <location>
        <begin position="156"/>
        <end position="176"/>
    </location>
</feature>
<comment type="similarity">
    <text evidence="6">Belongs to the LPG synthase family.</text>
</comment>
<reference evidence="7 8" key="1">
    <citation type="submission" date="2013-07" db="EMBL/GenBank/DDBJ databases">
        <authorList>
            <person name="Weinstock G."/>
            <person name="Sodergren E."/>
            <person name="Wylie T."/>
            <person name="Fulton L."/>
            <person name="Fulton R."/>
            <person name="Fronick C."/>
            <person name="O'Laughlin M."/>
            <person name="Godfrey J."/>
            <person name="Miner T."/>
            <person name="Herter B."/>
            <person name="Appelbaum E."/>
            <person name="Cordes M."/>
            <person name="Lek S."/>
            <person name="Wollam A."/>
            <person name="Pepin K.H."/>
            <person name="Palsikar V.B."/>
            <person name="Mitreva M."/>
            <person name="Wilson R.K."/>
        </authorList>
    </citation>
    <scope>NUCLEOTIDE SEQUENCE [LARGE SCALE GENOMIC DNA]</scope>
    <source>
        <strain evidence="7 8">ATCC 27760</strain>
    </source>
</reference>
<dbReference type="GeneID" id="93692616"/>
<dbReference type="Proteomes" id="UP000016662">
    <property type="component" value="Unassembled WGS sequence"/>
</dbReference>
<feature type="transmembrane region" description="Helical" evidence="6">
    <location>
        <begin position="118"/>
        <end position="141"/>
    </location>
</feature>
<keyword evidence="5 6" id="KW-0472">Membrane</keyword>
<evidence type="ECO:0000256" key="3">
    <source>
        <dbReference type="ARBA" id="ARBA00022692"/>
    </source>
</evidence>
<keyword evidence="8" id="KW-1185">Reference proteome</keyword>
<feature type="transmembrane region" description="Helical" evidence="6">
    <location>
        <begin position="44"/>
        <end position="65"/>
    </location>
</feature>
<protein>
    <recommendedName>
        <fullName evidence="6">Phosphatidylglycerol lysyltransferase</fullName>
        <ecNumber evidence="6">2.3.2.3</ecNumber>
    </recommendedName>
    <alternativeName>
        <fullName evidence="6">Lysylphosphatidylglycerol synthase</fullName>
    </alternativeName>
</protein>
<dbReference type="OrthoDB" id="2542372at2"/>
<dbReference type="TCDB" id="9.B.227.2.4">
    <property type="family name" value="the uncharacterized 9 or 10 tms protein (yndj) family"/>
</dbReference>
<gene>
    <name evidence="6" type="primary">mprF</name>
    <name evidence="7" type="ORF">RUMCAL_03502</name>
</gene>
<keyword evidence="6" id="KW-0808">Transferase</keyword>
<feature type="transmembrane region" description="Helical" evidence="6">
    <location>
        <begin position="232"/>
        <end position="251"/>
    </location>
</feature>